<feature type="region of interest" description="Disordered" evidence="6">
    <location>
        <begin position="305"/>
        <end position="324"/>
    </location>
</feature>
<evidence type="ECO:0000256" key="3">
    <source>
        <dbReference type="ARBA" id="ARBA00022490"/>
    </source>
</evidence>
<feature type="region of interest" description="Disordered" evidence="6">
    <location>
        <begin position="587"/>
        <end position="640"/>
    </location>
</feature>
<dbReference type="InterPro" id="IPR052109">
    <property type="entry name" value="SRRM_Domain-Containing"/>
</dbReference>
<evidence type="ECO:0000256" key="6">
    <source>
        <dbReference type="SAM" id="MobiDB-lite"/>
    </source>
</evidence>
<keyword evidence="3" id="KW-0963">Cytoplasm</keyword>
<dbReference type="Pfam" id="PF10248">
    <property type="entry name" value="Mlf1IP"/>
    <property type="match status" value="2"/>
</dbReference>
<evidence type="ECO:0000313" key="8">
    <source>
        <dbReference type="Proteomes" id="UP000438429"/>
    </source>
</evidence>
<sequence>MGRRSSDSEDDSRSRRKRKQRRRSSSSSSSSSSSGSRVTSRSRRSSRRSRSRSRDKDRDRRRKRRSSSSSSHSSSRKRRSRSAAREKGRNHRSHRSRSRDKRSHSRHRRSRSKSGSRSRQGSHSRKRSRSRERDRSRRKGRNRERDTEKERDKGRDKDKSKDKADRKRRRCDADLRIDGRIFLAQNKLKMFHQLQPADARSVCPSPYSKSFLMTRFMARAFRFVHYRFSNKIIITPAEQAKVRMHMVLQAAAKTDEVLKAKVAKREEEARKKLEEEGTTLEEQVRRIKDIEAIESDSFVPQAFKSSRDDIKTEPAEVKQEERADSQDITLPLSIVYDDTDTLAHPNCRYHGSGPQHTVRGRFLFEAPNNQPIRGPDSCHVVKAVLNDSSSSSIVTRPSKSVEMFNSNFRDFDEDPFFSDPFRAHREHMRQMMRSFSEPFGGPSMPSIMDGRGRGHDMAEHPGSSVALRDEHRDMMRNPFGMFDNVMANMRNRMQDMNRNFIKEIRRAVKDSDSGLEKMSIGHHIEDRGHVVEKKFNKKTGEKEFNQDFQNLDEYHQSTTRMLLIVIPDPLPAAEAQTFDDEWQQELSKFKPSGPLSRLEEARPRAVRREALAGPEPAHRDQSKGKAEGKSNMKGSDSTRP</sequence>
<comment type="caution">
    <text evidence="7">The sequence shown here is derived from an EMBL/GenBank/DDBJ whole genome shotgun (WGS) entry which is preliminary data.</text>
</comment>
<dbReference type="Proteomes" id="UP000438429">
    <property type="component" value="Unassembled WGS sequence"/>
</dbReference>
<dbReference type="InterPro" id="IPR019376">
    <property type="entry name" value="Myeloid_leukemia_factor"/>
</dbReference>
<feature type="compositionally biased region" description="Basic and acidic residues" evidence="6">
    <location>
        <begin position="1"/>
        <end position="13"/>
    </location>
</feature>
<evidence type="ECO:0000256" key="5">
    <source>
        <dbReference type="SAM" id="Coils"/>
    </source>
</evidence>
<gene>
    <name evidence="7" type="ORF">F2P81_017172</name>
</gene>
<reference evidence="7 8" key="1">
    <citation type="submission" date="2019-06" db="EMBL/GenBank/DDBJ databases">
        <title>Draft genomes of female and male turbot (Scophthalmus maximus).</title>
        <authorList>
            <person name="Xu H."/>
            <person name="Xu X.-W."/>
            <person name="Shao C."/>
            <person name="Chen S."/>
        </authorList>
    </citation>
    <scope>NUCLEOTIDE SEQUENCE [LARGE SCALE GENOMIC DNA]</scope>
    <source>
        <strain evidence="7">Ysfricsl-2016a</strain>
        <tissue evidence="7">Blood</tissue>
    </source>
</reference>
<keyword evidence="5" id="KW-0175">Coiled coil</keyword>
<dbReference type="GO" id="GO:0003729">
    <property type="term" value="F:mRNA binding"/>
    <property type="evidence" value="ECO:0007669"/>
    <property type="project" value="TreeGrafter"/>
</dbReference>
<dbReference type="PANTHER" id="PTHR34755:SF3">
    <property type="entry name" value="SERINE_ARGININE REPETITIVE MATRIX PROTEIN 2"/>
    <property type="match status" value="1"/>
</dbReference>
<feature type="compositionally biased region" description="Basic and acidic residues" evidence="6">
    <location>
        <begin position="143"/>
        <end position="169"/>
    </location>
</feature>
<evidence type="ECO:0008006" key="9">
    <source>
        <dbReference type="Google" id="ProtNLM"/>
    </source>
</evidence>
<feature type="compositionally biased region" description="Basic residues" evidence="6">
    <location>
        <begin position="74"/>
        <end position="142"/>
    </location>
</feature>
<protein>
    <recommendedName>
        <fullName evidence="9">Myeloid leukemia factor 1</fullName>
    </recommendedName>
</protein>
<dbReference type="AlphaFoldDB" id="A0A6A4SH06"/>
<dbReference type="EMBL" id="VEVO01000015">
    <property type="protein sequence ID" value="KAF0030441.1"/>
    <property type="molecule type" value="Genomic_DNA"/>
</dbReference>
<dbReference type="GO" id="GO:0005737">
    <property type="term" value="C:cytoplasm"/>
    <property type="evidence" value="ECO:0007669"/>
    <property type="project" value="UniProtKB-SubCell"/>
</dbReference>
<evidence type="ECO:0000256" key="1">
    <source>
        <dbReference type="ARBA" id="ARBA00004496"/>
    </source>
</evidence>
<proteinExistence type="inferred from homology"/>
<name>A0A6A4SH06_SCOMX</name>
<feature type="compositionally biased region" description="Low complexity" evidence="6">
    <location>
        <begin position="25"/>
        <end position="39"/>
    </location>
</feature>
<evidence type="ECO:0000313" key="7">
    <source>
        <dbReference type="EMBL" id="KAF0030441.1"/>
    </source>
</evidence>
<keyword evidence="4" id="KW-0597">Phosphoprotein</keyword>
<evidence type="ECO:0000256" key="4">
    <source>
        <dbReference type="ARBA" id="ARBA00022553"/>
    </source>
</evidence>
<feature type="region of interest" description="Disordered" evidence="6">
    <location>
        <begin position="1"/>
        <end position="169"/>
    </location>
</feature>
<accession>A0A6A4SH06</accession>
<feature type="compositionally biased region" description="Basic residues" evidence="6">
    <location>
        <begin position="14"/>
        <end position="24"/>
    </location>
</feature>
<evidence type="ECO:0000256" key="2">
    <source>
        <dbReference type="ARBA" id="ARBA00008332"/>
    </source>
</evidence>
<feature type="compositionally biased region" description="Basic residues" evidence="6">
    <location>
        <begin position="40"/>
        <end position="51"/>
    </location>
</feature>
<comment type="subcellular location">
    <subcellularLocation>
        <location evidence="1">Cytoplasm</location>
    </subcellularLocation>
</comment>
<comment type="similarity">
    <text evidence="2">Belongs to the MLF family.</text>
</comment>
<organism evidence="7 8">
    <name type="scientific">Scophthalmus maximus</name>
    <name type="common">Turbot</name>
    <name type="synonym">Psetta maxima</name>
    <dbReference type="NCBI Taxonomy" id="52904"/>
    <lineage>
        <taxon>Eukaryota</taxon>
        <taxon>Metazoa</taxon>
        <taxon>Chordata</taxon>
        <taxon>Craniata</taxon>
        <taxon>Vertebrata</taxon>
        <taxon>Euteleostomi</taxon>
        <taxon>Actinopterygii</taxon>
        <taxon>Neopterygii</taxon>
        <taxon>Teleostei</taxon>
        <taxon>Neoteleostei</taxon>
        <taxon>Acanthomorphata</taxon>
        <taxon>Carangaria</taxon>
        <taxon>Pleuronectiformes</taxon>
        <taxon>Pleuronectoidei</taxon>
        <taxon>Scophthalmidae</taxon>
        <taxon>Scophthalmus</taxon>
    </lineage>
</organism>
<dbReference type="PANTHER" id="PTHR34755">
    <property type="entry name" value="SERINE/ARGININE REPETITIVE MATRIX PROTEIN 3-RELATED"/>
    <property type="match status" value="1"/>
</dbReference>
<feature type="compositionally biased region" description="Basic and acidic residues" evidence="6">
    <location>
        <begin position="597"/>
        <end position="640"/>
    </location>
</feature>
<feature type="coiled-coil region" evidence="5">
    <location>
        <begin position="263"/>
        <end position="290"/>
    </location>
</feature>